<keyword evidence="14" id="KW-1185">Reference proteome</keyword>
<evidence type="ECO:0000256" key="3">
    <source>
        <dbReference type="ARBA" id="ARBA00013278"/>
    </source>
</evidence>
<feature type="chain" id="PRO_5021438731" description="phospholipase A2" evidence="11">
    <location>
        <begin position="25"/>
        <end position="511"/>
    </location>
</feature>
<dbReference type="Gene3D" id="1.20.90.10">
    <property type="entry name" value="Phospholipase A2 domain"/>
    <property type="match status" value="2"/>
</dbReference>
<feature type="signal peptide" evidence="11">
    <location>
        <begin position="1"/>
        <end position="24"/>
    </location>
</feature>
<keyword evidence="5" id="KW-0479">Metal-binding</keyword>
<keyword evidence="9" id="KW-1015">Disulfide bond</keyword>
<dbReference type="EC" id="3.1.1.4" evidence="3"/>
<dbReference type="GO" id="GO:0050482">
    <property type="term" value="P:arachidonate secretion"/>
    <property type="evidence" value="ECO:0007669"/>
    <property type="project" value="InterPro"/>
</dbReference>
<evidence type="ECO:0000256" key="7">
    <source>
        <dbReference type="ARBA" id="ARBA00022837"/>
    </source>
</evidence>
<proteinExistence type="predicted"/>
<evidence type="ECO:0000256" key="10">
    <source>
        <dbReference type="SAM" id="MobiDB-lite"/>
    </source>
</evidence>
<keyword evidence="4" id="KW-0964">Secreted</keyword>
<keyword evidence="8" id="KW-0443">Lipid metabolism</keyword>
<evidence type="ECO:0000256" key="9">
    <source>
        <dbReference type="ARBA" id="ARBA00023157"/>
    </source>
</evidence>
<keyword evidence="6" id="KW-0378">Hydrolase</keyword>
<name>A0A4Z2BIC6_9TELE</name>
<evidence type="ECO:0000256" key="1">
    <source>
        <dbReference type="ARBA" id="ARBA00001913"/>
    </source>
</evidence>
<dbReference type="PANTHER" id="PTHR12253">
    <property type="entry name" value="RH14732P"/>
    <property type="match status" value="1"/>
</dbReference>
<dbReference type="PROSITE" id="PS00118">
    <property type="entry name" value="PA2_HIS"/>
    <property type="match status" value="1"/>
</dbReference>
<protein>
    <recommendedName>
        <fullName evidence="3">phospholipase A2</fullName>
        <ecNumber evidence="3">3.1.1.4</ecNumber>
    </recommendedName>
</protein>
<evidence type="ECO:0000256" key="5">
    <source>
        <dbReference type="ARBA" id="ARBA00022723"/>
    </source>
</evidence>
<dbReference type="GO" id="GO:0046872">
    <property type="term" value="F:metal ion binding"/>
    <property type="evidence" value="ECO:0007669"/>
    <property type="project" value="UniProtKB-KW"/>
</dbReference>
<dbReference type="EMBL" id="SWLE01000014">
    <property type="protein sequence ID" value="TNM92114.1"/>
    <property type="molecule type" value="Genomic_DNA"/>
</dbReference>
<dbReference type="FunFam" id="1.20.90.10:FF:000002">
    <property type="entry name" value="Phospholipase A2 group III"/>
    <property type="match status" value="1"/>
</dbReference>
<comment type="caution">
    <text evidence="13">The sequence shown here is derived from an EMBL/GenBank/DDBJ whole genome shotgun (WGS) entry which is preliminary data.</text>
</comment>
<sequence>MARFAPLLAAILSSSLLLRSPAEASIFCARRKLLSAEGVHYTFLRSPPQQAPPSLRLYQGSWSHRRALLSCAWSDDAAVIRDYLSLCRERAREFSDHLEESLGIDSAFGAEDPCVSLASPNLGGPPGKRSLRSADSSPPGAQENGSKGRSLHRVKRGFIVPGTLWCGSGNKAPSLGDLGLFAETDSCCREHDQCKNTILSFHSRFGVFNSNIFTMSHCDCDKKFRSCLLEAGDSISHVVGYTFFNLLKMHCFEFSHRLQCAQRNWFGMCKETKMALYADVHPPTLYEAPSPAQLNHSGSINTSLPEEPTHNSTTPAQLPSGASAGYTLHTPPPPTSFTEDPTPGPEWPTGPVAAQETSPTGDQPLSDLRGMQQACSLYRDLDQCGAKIPPLQNRFGLHNPDAATLYHCNCTSRLFQMLANQRPLTEVHAALLGRVSPSCFLLRSCTAGKICAVVQVTAQSNAHAVKQRHLQATSGSARRPKRKDRTVTLHKMCVRKVGKLRAGWKRETRKQ</sequence>
<dbReference type="CDD" id="cd04704">
    <property type="entry name" value="PLA2_bee_venom_like"/>
    <property type="match status" value="1"/>
</dbReference>
<accession>A0A4Z2BIC6</accession>
<comment type="cofactor">
    <cofactor evidence="1">
        <name>Ca(2+)</name>
        <dbReference type="ChEBI" id="CHEBI:29108"/>
    </cofactor>
</comment>
<feature type="compositionally biased region" description="Polar residues" evidence="10">
    <location>
        <begin position="292"/>
        <end position="317"/>
    </location>
</feature>
<keyword evidence="7" id="KW-0106">Calcium</keyword>
<dbReference type="AlphaFoldDB" id="A0A4Z2BIC6"/>
<gene>
    <name evidence="13" type="ORF">fugu_019126</name>
</gene>
<dbReference type="InterPro" id="IPR036444">
    <property type="entry name" value="PLipase_A2_dom_sf"/>
</dbReference>
<evidence type="ECO:0000256" key="2">
    <source>
        <dbReference type="ARBA" id="ARBA00004613"/>
    </source>
</evidence>
<keyword evidence="11" id="KW-0732">Signal</keyword>
<dbReference type="GO" id="GO:0005576">
    <property type="term" value="C:extracellular region"/>
    <property type="evidence" value="ECO:0007669"/>
    <property type="project" value="UniProtKB-SubCell"/>
</dbReference>
<dbReference type="SUPFAM" id="SSF48619">
    <property type="entry name" value="Phospholipase A2, PLA2"/>
    <property type="match status" value="1"/>
</dbReference>
<evidence type="ECO:0000259" key="12">
    <source>
        <dbReference type="Pfam" id="PF05826"/>
    </source>
</evidence>
<reference evidence="13 14" key="1">
    <citation type="submission" date="2019-04" db="EMBL/GenBank/DDBJ databases">
        <title>The sequence and de novo assembly of Takifugu bimaculatus genome using PacBio and Hi-C technologies.</title>
        <authorList>
            <person name="Xu P."/>
            <person name="Liu B."/>
            <person name="Zhou Z."/>
        </authorList>
    </citation>
    <scope>NUCLEOTIDE SEQUENCE [LARGE SCALE GENOMIC DNA]</scope>
    <source>
        <strain evidence="13">TB-2018</strain>
        <tissue evidence="13">Muscle</tissue>
    </source>
</reference>
<evidence type="ECO:0000313" key="13">
    <source>
        <dbReference type="EMBL" id="TNM92114.1"/>
    </source>
</evidence>
<evidence type="ECO:0000256" key="11">
    <source>
        <dbReference type="SAM" id="SignalP"/>
    </source>
</evidence>
<dbReference type="Proteomes" id="UP000516260">
    <property type="component" value="Chromosome 21"/>
</dbReference>
<feature type="region of interest" description="Disordered" evidence="10">
    <location>
        <begin position="288"/>
        <end position="365"/>
    </location>
</feature>
<evidence type="ECO:0000256" key="6">
    <source>
        <dbReference type="ARBA" id="ARBA00022801"/>
    </source>
</evidence>
<organism evidence="13 14">
    <name type="scientific">Takifugu bimaculatus</name>
    <dbReference type="NCBI Taxonomy" id="433685"/>
    <lineage>
        <taxon>Eukaryota</taxon>
        <taxon>Metazoa</taxon>
        <taxon>Chordata</taxon>
        <taxon>Craniata</taxon>
        <taxon>Vertebrata</taxon>
        <taxon>Euteleostomi</taxon>
        <taxon>Actinopterygii</taxon>
        <taxon>Neopterygii</taxon>
        <taxon>Teleostei</taxon>
        <taxon>Neoteleostei</taxon>
        <taxon>Acanthomorphata</taxon>
        <taxon>Eupercaria</taxon>
        <taxon>Tetraodontiformes</taxon>
        <taxon>Tetradontoidea</taxon>
        <taxon>Tetraodontidae</taxon>
        <taxon>Takifugu</taxon>
    </lineage>
</organism>
<evidence type="ECO:0000256" key="4">
    <source>
        <dbReference type="ARBA" id="ARBA00022525"/>
    </source>
</evidence>
<dbReference type="GO" id="GO:0006644">
    <property type="term" value="P:phospholipid metabolic process"/>
    <property type="evidence" value="ECO:0007669"/>
    <property type="project" value="InterPro"/>
</dbReference>
<feature type="domain" description="Phospholipase A2-like central" evidence="12">
    <location>
        <begin position="159"/>
        <end position="254"/>
    </location>
</feature>
<feature type="domain" description="Phospholipase A2-like central" evidence="12">
    <location>
        <begin position="372"/>
        <end position="423"/>
    </location>
</feature>
<dbReference type="Pfam" id="PF05826">
    <property type="entry name" value="Phospholip_A2_2"/>
    <property type="match status" value="2"/>
</dbReference>
<comment type="subcellular location">
    <subcellularLocation>
        <location evidence="2">Secreted</location>
    </subcellularLocation>
</comment>
<dbReference type="InterPro" id="IPR016090">
    <property type="entry name" value="PLA2-like_dom"/>
</dbReference>
<dbReference type="GO" id="GO:0004623">
    <property type="term" value="F:phospholipase A2 activity"/>
    <property type="evidence" value="ECO:0007669"/>
    <property type="project" value="UniProtKB-EC"/>
</dbReference>
<evidence type="ECO:0000256" key="8">
    <source>
        <dbReference type="ARBA" id="ARBA00023098"/>
    </source>
</evidence>
<feature type="region of interest" description="Disordered" evidence="10">
    <location>
        <begin position="119"/>
        <end position="150"/>
    </location>
</feature>
<evidence type="ECO:0000313" key="14">
    <source>
        <dbReference type="Proteomes" id="UP000516260"/>
    </source>
</evidence>
<dbReference type="InterPro" id="IPR033113">
    <property type="entry name" value="PLA2_histidine"/>
</dbReference>